<dbReference type="GO" id="GO:0046872">
    <property type="term" value="F:metal ion binding"/>
    <property type="evidence" value="ECO:0007669"/>
    <property type="project" value="UniProtKB-KW"/>
</dbReference>
<keyword evidence="11" id="KW-0347">Helicase</keyword>
<dbReference type="GO" id="GO:0051539">
    <property type="term" value="F:4 iron, 4 sulfur cluster binding"/>
    <property type="evidence" value="ECO:0007669"/>
    <property type="project" value="UniProtKB-KW"/>
</dbReference>
<evidence type="ECO:0000256" key="18">
    <source>
        <dbReference type="ARBA" id="ARBA00047995"/>
    </source>
</evidence>
<keyword evidence="17" id="KW-0511">Multifunctional enzyme</keyword>
<dbReference type="InterPro" id="IPR041677">
    <property type="entry name" value="DNA2/NAM7_AAA_11"/>
</dbReference>
<dbReference type="Gene3D" id="3.90.320.10">
    <property type="match status" value="1"/>
</dbReference>
<evidence type="ECO:0000256" key="6">
    <source>
        <dbReference type="ARBA" id="ARBA00022722"/>
    </source>
</evidence>
<keyword evidence="7" id="KW-0479">Metal-binding</keyword>
<evidence type="ECO:0000259" key="19">
    <source>
        <dbReference type="Pfam" id="PF08696"/>
    </source>
</evidence>
<evidence type="ECO:0000256" key="9">
    <source>
        <dbReference type="ARBA" id="ARBA00022763"/>
    </source>
</evidence>
<feature type="domain" description="DNA replication factor Dna2 N-terminal" evidence="19">
    <location>
        <begin position="122"/>
        <end position="289"/>
    </location>
</feature>
<evidence type="ECO:0000256" key="17">
    <source>
        <dbReference type="ARBA" id="ARBA00023268"/>
    </source>
</evidence>
<comment type="catalytic activity">
    <reaction evidence="18">
        <text>ATP + H2O = ADP + phosphate + H(+)</text>
        <dbReference type="Rhea" id="RHEA:13065"/>
        <dbReference type="ChEBI" id="CHEBI:15377"/>
        <dbReference type="ChEBI" id="CHEBI:15378"/>
        <dbReference type="ChEBI" id="CHEBI:30616"/>
        <dbReference type="ChEBI" id="CHEBI:43474"/>
        <dbReference type="ChEBI" id="CHEBI:456216"/>
        <dbReference type="EC" id="3.6.4.12"/>
    </reaction>
</comment>
<dbReference type="EC" id="3.6.4.12" evidence="3"/>
<evidence type="ECO:0000256" key="15">
    <source>
        <dbReference type="ARBA" id="ARBA00023125"/>
    </source>
</evidence>
<accession>A0A5J4KQ32</accession>
<keyword evidence="14" id="KW-0411">Iron-sulfur</keyword>
<dbReference type="InterPro" id="IPR011604">
    <property type="entry name" value="PDDEXK-like_dom_sf"/>
</dbReference>
<evidence type="ECO:0000256" key="5">
    <source>
        <dbReference type="ARBA" id="ARBA00022705"/>
    </source>
</evidence>
<dbReference type="InterPro" id="IPR014808">
    <property type="entry name" value="DNA_replication_fac_Dna2_N"/>
</dbReference>
<reference evidence="22 23" key="1">
    <citation type="submission" date="2019-10" db="EMBL/GenBank/DDBJ databases">
        <title>Dictyobacter vulcani sp. nov., within the class Ktedonobacteria, isolated from soil of volcanic Mt. Zao.</title>
        <authorList>
            <person name="Zheng Y."/>
            <person name="Wang C.M."/>
            <person name="Sakai Y."/>
            <person name="Abe K."/>
            <person name="Yokota A."/>
            <person name="Yabe S."/>
        </authorList>
    </citation>
    <scope>NUCLEOTIDE SEQUENCE [LARGE SCALE GENOMIC DNA]</scope>
    <source>
        <strain evidence="22 23">W12</strain>
    </source>
</reference>
<evidence type="ECO:0000256" key="11">
    <source>
        <dbReference type="ARBA" id="ARBA00022806"/>
    </source>
</evidence>
<feature type="domain" description="DNA2/NAM7 helicase helicase" evidence="20">
    <location>
        <begin position="762"/>
        <end position="815"/>
    </location>
</feature>
<evidence type="ECO:0000256" key="13">
    <source>
        <dbReference type="ARBA" id="ARBA00023004"/>
    </source>
</evidence>
<evidence type="ECO:0000256" key="2">
    <source>
        <dbReference type="ARBA" id="ARBA00007913"/>
    </source>
</evidence>
<dbReference type="GO" id="GO:0043139">
    <property type="term" value="F:5'-3' DNA helicase activity"/>
    <property type="evidence" value="ECO:0007669"/>
    <property type="project" value="TreeGrafter"/>
</dbReference>
<dbReference type="EMBL" id="BKZW01000001">
    <property type="protein sequence ID" value="GER88530.1"/>
    <property type="molecule type" value="Genomic_DNA"/>
</dbReference>
<dbReference type="Pfam" id="PF13087">
    <property type="entry name" value="AAA_12"/>
    <property type="match status" value="1"/>
</dbReference>
<keyword evidence="4" id="KW-0004">4Fe-4S</keyword>
<dbReference type="GO" id="GO:0006281">
    <property type="term" value="P:DNA repair"/>
    <property type="evidence" value="ECO:0007669"/>
    <property type="project" value="UniProtKB-KW"/>
</dbReference>
<keyword evidence="15" id="KW-0238">DNA-binding</keyword>
<dbReference type="Pfam" id="PF08696">
    <property type="entry name" value="Dna2"/>
    <property type="match status" value="1"/>
</dbReference>
<dbReference type="GO" id="GO:0003677">
    <property type="term" value="F:DNA binding"/>
    <property type="evidence" value="ECO:0007669"/>
    <property type="project" value="UniProtKB-KW"/>
</dbReference>
<evidence type="ECO:0000256" key="1">
    <source>
        <dbReference type="ARBA" id="ARBA00001966"/>
    </source>
</evidence>
<keyword evidence="13" id="KW-0408">Iron</keyword>
<evidence type="ECO:0000313" key="23">
    <source>
        <dbReference type="Proteomes" id="UP000326912"/>
    </source>
</evidence>
<dbReference type="InterPro" id="IPR027417">
    <property type="entry name" value="P-loop_NTPase"/>
</dbReference>
<dbReference type="AlphaFoldDB" id="A0A5J4KQ32"/>
<comment type="cofactor">
    <cofactor evidence="1">
        <name>[4Fe-4S] cluster</name>
        <dbReference type="ChEBI" id="CHEBI:49883"/>
    </cofactor>
</comment>
<evidence type="ECO:0000259" key="21">
    <source>
        <dbReference type="Pfam" id="PF13087"/>
    </source>
</evidence>
<keyword evidence="16" id="KW-0234">DNA repair</keyword>
<evidence type="ECO:0000313" key="22">
    <source>
        <dbReference type="EMBL" id="GER88530.1"/>
    </source>
</evidence>
<proteinExistence type="inferred from homology"/>
<dbReference type="PANTHER" id="PTHR43788:SF8">
    <property type="entry name" value="DNA-BINDING PROTEIN SMUBP-2"/>
    <property type="match status" value="1"/>
</dbReference>
<evidence type="ECO:0000256" key="3">
    <source>
        <dbReference type="ARBA" id="ARBA00012551"/>
    </source>
</evidence>
<keyword evidence="8" id="KW-0547">Nucleotide-binding</keyword>
<evidence type="ECO:0000256" key="14">
    <source>
        <dbReference type="ARBA" id="ARBA00023014"/>
    </source>
</evidence>
<dbReference type="Proteomes" id="UP000326912">
    <property type="component" value="Unassembled WGS sequence"/>
</dbReference>
<feature type="domain" description="DNA2/NAM7 helicase helicase" evidence="20">
    <location>
        <begin position="611"/>
        <end position="707"/>
    </location>
</feature>
<dbReference type="PANTHER" id="PTHR43788">
    <property type="entry name" value="DNA2/NAM7 HELICASE FAMILY MEMBER"/>
    <property type="match status" value="1"/>
</dbReference>
<organism evidence="22 23">
    <name type="scientific">Dictyobacter vulcani</name>
    <dbReference type="NCBI Taxonomy" id="2607529"/>
    <lineage>
        <taxon>Bacteria</taxon>
        <taxon>Bacillati</taxon>
        <taxon>Chloroflexota</taxon>
        <taxon>Ktedonobacteria</taxon>
        <taxon>Ktedonobacterales</taxon>
        <taxon>Dictyobacteraceae</taxon>
        <taxon>Dictyobacter</taxon>
    </lineage>
</organism>
<keyword evidence="10" id="KW-0378">Hydrolase</keyword>
<protein>
    <recommendedName>
        <fullName evidence="3">DNA helicase</fullName>
        <ecNumber evidence="3">3.6.4.12</ecNumber>
    </recommendedName>
</protein>
<evidence type="ECO:0000256" key="7">
    <source>
        <dbReference type="ARBA" id="ARBA00022723"/>
    </source>
</evidence>
<dbReference type="InterPro" id="IPR041679">
    <property type="entry name" value="DNA2/NAM7-like_C"/>
</dbReference>
<keyword evidence="5" id="KW-0235">DNA replication</keyword>
<dbReference type="GO" id="GO:0006260">
    <property type="term" value="P:DNA replication"/>
    <property type="evidence" value="ECO:0007669"/>
    <property type="project" value="UniProtKB-KW"/>
</dbReference>
<dbReference type="SUPFAM" id="SSF52540">
    <property type="entry name" value="P-loop containing nucleoside triphosphate hydrolases"/>
    <property type="match status" value="1"/>
</dbReference>
<sequence length="1081" mass="121410">MMQKSGTDLTQPQEAISTHECFLCTLDPKHPCHTPQLSGHLVGAQERQYQGERIALLTMDTGTERVEIQLEEHYYRSLIKELKLRADGIPAHSLTLRMYHLPTAPVQIEYKNGSRPRYQGNSYTLAVLEPDILLNITDLNQAEYCTRQYLLNRLIPSTASSATIRGNIVHYCFKELLKEHDRGTFTQQAEAENTNAPETPLQVMQRNLKTAIELNTIEIALADVSVETMQDEVMPHLESLARWYESESNTLWTLPGVVADDQPASETNQVRAETFLLAPEIGLRGRLDLFWQQTGQQRLLELKTGGASGELPKRDHRWQVLGYHALLAVRRQSKMKRAFATLLYSGTPGKAQSFGIRATIREIQRVNETRNILILNRVTGIPSLPPGPSRCSKCAMLEHCQTVSGLLHWQPPELQAQTALTTDEATDEQEGMQKSIHPEFAPPVSTSSDRAFFEKYYRLLQIEGRAGEQQQAQLWLQPVQQRLERGSAIQGLQLLGSPVIQSDGWSLTFSCTNTSELREGDEILLSDGSPITGEVVSGTITAISAERLTVWTRELIGQPQLIDRYDNDLVHVRTLQNLIRWHHVPSHLQDLVAGKIRPRFIGEEFPGRADFNHEQNLAVARALQMKDYLLIHGPPGTGKTSVIAEIVKRLTEQGQRVLLAAFTNQAVDNMLKRLMRDGFSQFLRLGSERSVHESIKPWLLKELLHTIEQTGTSNLPIEPDPFHPDKSYQDHVFDLLYTTPVVASTTATWSSDKYSPKTAKNGEADLENAGFAFDVAVIDEAGQLTIPAILGALRFAKRFILVGDEKQLPPLVLSQEAILEGLGDSLFSFLKQHDEEYMQRHPLDVSACVALTTQYRMNKWISHFSSTVFYDQKLLAHASVANRRLMYPRKPASAANAILESESIQKALDPKFPLLFWDIQDEYAQPEAKQSNAEARAIRELVAGLLARGIQPQDIGIIAPYRAQVANIRRHLFSPDPSSNWQALPSDTLLSVDTVDRFQGGERLVIIMSFATSQEPALESQRRDFLINPHRLNVALTRAQRKLILVGNVSALENLPTFSRLITYCRSMHTLISTAAYSTAS</sequence>
<name>A0A5J4KQ32_9CHLR</name>
<dbReference type="GO" id="GO:0004518">
    <property type="term" value="F:nuclease activity"/>
    <property type="evidence" value="ECO:0007669"/>
    <property type="project" value="UniProtKB-KW"/>
</dbReference>
<keyword evidence="23" id="KW-1185">Reference proteome</keyword>
<dbReference type="GO" id="GO:0005524">
    <property type="term" value="F:ATP binding"/>
    <property type="evidence" value="ECO:0007669"/>
    <property type="project" value="UniProtKB-KW"/>
</dbReference>
<evidence type="ECO:0000256" key="4">
    <source>
        <dbReference type="ARBA" id="ARBA00022485"/>
    </source>
</evidence>
<evidence type="ECO:0000256" key="8">
    <source>
        <dbReference type="ARBA" id="ARBA00022741"/>
    </source>
</evidence>
<dbReference type="CDD" id="cd18808">
    <property type="entry name" value="SF1_C_Upf1"/>
    <property type="match status" value="1"/>
</dbReference>
<comment type="caution">
    <text evidence="22">The sequence shown here is derived from an EMBL/GenBank/DDBJ whole genome shotgun (WGS) entry which is preliminary data.</text>
</comment>
<keyword evidence="9" id="KW-0227">DNA damage</keyword>
<evidence type="ECO:0000256" key="10">
    <source>
        <dbReference type="ARBA" id="ARBA00022801"/>
    </source>
</evidence>
<gene>
    <name evidence="22" type="ORF">KDW_26920</name>
</gene>
<dbReference type="Pfam" id="PF13086">
    <property type="entry name" value="AAA_11"/>
    <property type="match status" value="2"/>
</dbReference>
<dbReference type="InterPro" id="IPR047187">
    <property type="entry name" value="SF1_C_Upf1"/>
</dbReference>
<evidence type="ECO:0000256" key="16">
    <source>
        <dbReference type="ARBA" id="ARBA00023204"/>
    </source>
</evidence>
<evidence type="ECO:0000256" key="12">
    <source>
        <dbReference type="ARBA" id="ARBA00022840"/>
    </source>
</evidence>
<keyword evidence="6" id="KW-0540">Nuclease</keyword>
<feature type="domain" description="DNA2/NAM7 helicase-like C-terminal" evidence="21">
    <location>
        <begin position="841"/>
        <end position="1049"/>
    </location>
</feature>
<evidence type="ECO:0000259" key="20">
    <source>
        <dbReference type="Pfam" id="PF13086"/>
    </source>
</evidence>
<dbReference type="GO" id="GO:0016787">
    <property type="term" value="F:hydrolase activity"/>
    <property type="evidence" value="ECO:0007669"/>
    <property type="project" value="UniProtKB-KW"/>
</dbReference>
<keyword evidence="12" id="KW-0067">ATP-binding</keyword>
<comment type="similarity">
    <text evidence="2">Belongs to the DNA2/NAM7 helicase family.</text>
</comment>
<dbReference type="Gene3D" id="3.40.50.300">
    <property type="entry name" value="P-loop containing nucleotide triphosphate hydrolases"/>
    <property type="match status" value="3"/>
</dbReference>
<dbReference type="InterPro" id="IPR050534">
    <property type="entry name" value="Coronavir_polyprotein_1ab"/>
</dbReference>